<evidence type="ECO:0008006" key="8">
    <source>
        <dbReference type="Google" id="ProtNLM"/>
    </source>
</evidence>
<dbReference type="InterPro" id="IPR039650">
    <property type="entry name" value="HdrA-like"/>
</dbReference>
<keyword evidence="1" id="KW-0004">4Fe-4S</keyword>
<evidence type="ECO:0000256" key="2">
    <source>
        <dbReference type="ARBA" id="ARBA00022723"/>
    </source>
</evidence>
<dbReference type="GO" id="GO:0046872">
    <property type="term" value="F:metal ion binding"/>
    <property type="evidence" value="ECO:0007669"/>
    <property type="project" value="UniProtKB-KW"/>
</dbReference>
<evidence type="ECO:0000256" key="5">
    <source>
        <dbReference type="ARBA" id="ARBA00023014"/>
    </source>
</evidence>
<gene>
    <name evidence="6" type="ORF">BKA15_002138</name>
</gene>
<keyword evidence="7" id="KW-1185">Reference proteome</keyword>
<dbReference type="GO" id="GO:0051539">
    <property type="term" value="F:4 iron, 4 sulfur cluster binding"/>
    <property type="evidence" value="ECO:0007669"/>
    <property type="project" value="UniProtKB-KW"/>
</dbReference>
<dbReference type="GO" id="GO:0016491">
    <property type="term" value="F:oxidoreductase activity"/>
    <property type="evidence" value="ECO:0007669"/>
    <property type="project" value="UniProtKB-KW"/>
</dbReference>
<dbReference type="RefSeq" id="WP_179750545.1">
    <property type="nucleotide sequence ID" value="NZ_JACCBU010000001.1"/>
</dbReference>
<dbReference type="AlphaFoldDB" id="A0A7Y9I5U3"/>
<dbReference type="PANTHER" id="PTHR43498:SF1">
    <property type="entry name" value="COB--COM HETERODISULFIDE REDUCTASE IRON-SULFUR SUBUNIT A"/>
    <property type="match status" value="1"/>
</dbReference>
<evidence type="ECO:0000256" key="1">
    <source>
        <dbReference type="ARBA" id="ARBA00022485"/>
    </source>
</evidence>
<evidence type="ECO:0000313" key="7">
    <source>
        <dbReference type="Proteomes" id="UP000569914"/>
    </source>
</evidence>
<dbReference type="Proteomes" id="UP000569914">
    <property type="component" value="Unassembled WGS sequence"/>
</dbReference>
<evidence type="ECO:0000256" key="3">
    <source>
        <dbReference type="ARBA" id="ARBA00023002"/>
    </source>
</evidence>
<comment type="caution">
    <text evidence="6">The sequence shown here is derived from an EMBL/GenBank/DDBJ whole genome shotgun (WGS) entry which is preliminary data.</text>
</comment>
<evidence type="ECO:0000256" key="4">
    <source>
        <dbReference type="ARBA" id="ARBA00023004"/>
    </source>
</evidence>
<keyword evidence="4" id="KW-0408">Iron</keyword>
<reference evidence="6 7" key="1">
    <citation type="submission" date="2020-07" db="EMBL/GenBank/DDBJ databases">
        <title>Sequencing the genomes of 1000 actinobacteria strains.</title>
        <authorList>
            <person name="Klenk H.-P."/>
        </authorList>
    </citation>
    <scope>NUCLEOTIDE SEQUENCE [LARGE SCALE GENOMIC DNA]</scope>
    <source>
        <strain evidence="6 7">DSM 22083</strain>
    </source>
</reference>
<evidence type="ECO:0000313" key="6">
    <source>
        <dbReference type="EMBL" id="NYE70809.1"/>
    </source>
</evidence>
<keyword evidence="2" id="KW-0479">Metal-binding</keyword>
<dbReference type="SUPFAM" id="SSF51905">
    <property type="entry name" value="FAD/NAD(P)-binding domain"/>
    <property type="match status" value="1"/>
</dbReference>
<proteinExistence type="predicted"/>
<dbReference type="InterPro" id="IPR036188">
    <property type="entry name" value="FAD/NAD-bd_sf"/>
</dbReference>
<name>A0A7Y9I5U3_9ACTN</name>
<protein>
    <recommendedName>
        <fullName evidence="8">FAD dependent oxidoreductase</fullName>
    </recommendedName>
</protein>
<organism evidence="6 7">
    <name type="scientific">Microlunatus parietis</name>
    <dbReference type="NCBI Taxonomy" id="682979"/>
    <lineage>
        <taxon>Bacteria</taxon>
        <taxon>Bacillati</taxon>
        <taxon>Actinomycetota</taxon>
        <taxon>Actinomycetes</taxon>
        <taxon>Propionibacteriales</taxon>
        <taxon>Propionibacteriaceae</taxon>
        <taxon>Microlunatus</taxon>
    </lineage>
</organism>
<dbReference type="Gene3D" id="2.60.120.260">
    <property type="entry name" value="Galactose-binding domain-like"/>
    <property type="match status" value="1"/>
</dbReference>
<dbReference type="Gene3D" id="3.50.50.60">
    <property type="entry name" value="FAD/NAD(P)-binding domain"/>
    <property type="match status" value="1"/>
</dbReference>
<sequence>MRAEQLAYDLVVVGGGLAGVCAAIAAARAGKRVALIQNRPVLGGNSSSEVRVWVCGATAHGSQHFARETGIMGELFVENQFRNPDGNPYYWDLTILEAVRAEDKIDLFLNTDVRTVAASGPEEDRVINSVTGWQMGSEREITFTADVFLDCSGDGLVGFLAGARYRTGREPRSEFGESWAPEVPDSNTLGSTILFYTKDVGHPVKYVPPPFALDITATSIPERRVIKTELNGCAYWWIEWGGELDVVDDNERIRDELQAAVYGIWDSIKNSGRFDADNLTLEWIGSVPGKREYRRFVGDHVLTQHDVLEQTFFEDRVAFGGWSIDLHPPGGMYATEAGSRHWFSDGNYHIPLRSFYSANVRNLWMAGRNISASHVAFGTTRVMATCAVGGEAAGTAAALAHELGVTPRELVARHLPEVHRALVRSDASTLGVINDDPADLALGAAVTASSTLRRVAVEVSSGTHPLADPIAMIVPVWPRLGEVELLVDAVRDTKLVAELHRTGLPQNYVPSELVQRVEIDVPAGEKQWVTLPLGWQPDQPQNGFLVITDNPDLALHRSDQVEPGMIFFRHREPGPEELYTEQWRAWKHLWHRSGICLRLAEPTTAYAPERVIGEYARPYGGPRLWVSEPLDHDQEPWLELSWPEPQPVGEVVIIFDDEVEEDLINLHHHRTPFDVLPGLVRDYRLEGLVGGAWTTLAEVTENRRRRRSHPLPACTEPAGLRLVITATNGAPRAHVIAVRAYRA</sequence>
<dbReference type="PANTHER" id="PTHR43498">
    <property type="entry name" value="FERREDOXIN:COB-COM HETERODISULFIDE REDUCTASE SUBUNIT A"/>
    <property type="match status" value="1"/>
</dbReference>
<dbReference type="Pfam" id="PF12831">
    <property type="entry name" value="FAD_oxidored"/>
    <property type="match status" value="1"/>
</dbReference>
<accession>A0A7Y9I5U3</accession>
<keyword evidence="3" id="KW-0560">Oxidoreductase</keyword>
<keyword evidence="5" id="KW-0411">Iron-sulfur</keyword>
<dbReference type="EMBL" id="JACCBU010000001">
    <property type="protein sequence ID" value="NYE70809.1"/>
    <property type="molecule type" value="Genomic_DNA"/>
</dbReference>